<feature type="domain" description="GGDEF" evidence="1">
    <location>
        <begin position="1"/>
        <end position="82"/>
    </location>
</feature>
<name>A0A0F8ZV59_9ZZZZ</name>
<dbReference type="AlphaFoldDB" id="A0A0F8ZV59"/>
<reference evidence="2" key="1">
    <citation type="journal article" date="2015" name="Nature">
        <title>Complex archaea that bridge the gap between prokaryotes and eukaryotes.</title>
        <authorList>
            <person name="Spang A."/>
            <person name="Saw J.H."/>
            <person name="Jorgensen S.L."/>
            <person name="Zaremba-Niedzwiedzka K."/>
            <person name="Martijn J."/>
            <person name="Lind A.E."/>
            <person name="van Eijk R."/>
            <person name="Schleper C."/>
            <person name="Guy L."/>
            <person name="Ettema T.J."/>
        </authorList>
    </citation>
    <scope>NUCLEOTIDE SEQUENCE</scope>
</reference>
<protein>
    <recommendedName>
        <fullName evidence="1">GGDEF domain-containing protein</fullName>
    </recommendedName>
</protein>
<dbReference type="EMBL" id="LAZR01045913">
    <property type="protein sequence ID" value="KKK97747.1"/>
    <property type="molecule type" value="Genomic_DNA"/>
</dbReference>
<dbReference type="PROSITE" id="PS50887">
    <property type="entry name" value="GGDEF"/>
    <property type="match status" value="1"/>
</dbReference>
<evidence type="ECO:0000313" key="2">
    <source>
        <dbReference type="EMBL" id="KKK97747.1"/>
    </source>
</evidence>
<dbReference type="PANTHER" id="PTHR45138:SF9">
    <property type="entry name" value="DIGUANYLATE CYCLASE DGCM-RELATED"/>
    <property type="match status" value="1"/>
</dbReference>
<dbReference type="NCBIfam" id="TIGR00254">
    <property type="entry name" value="GGDEF"/>
    <property type="match status" value="1"/>
</dbReference>
<organism evidence="2">
    <name type="scientific">marine sediment metagenome</name>
    <dbReference type="NCBI Taxonomy" id="412755"/>
    <lineage>
        <taxon>unclassified sequences</taxon>
        <taxon>metagenomes</taxon>
        <taxon>ecological metagenomes</taxon>
    </lineage>
</organism>
<sequence>VLPETEFNWGCLVAERLRQAVSQMEVEEPNKTIKITASFGATAFDTDKDDEKISPDAIINRADEHLYKAKREGRNRVCGGPL</sequence>
<comment type="caution">
    <text evidence="2">The sequence shown here is derived from an EMBL/GenBank/DDBJ whole genome shotgun (WGS) entry which is preliminary data.</text>
</comment>
<dbReference type="Pfam" id="PF00990">
    <property type="entry name" value="GGDEF"/>
    <property type="match status" value="1"/>
</dbReference>
<gene>
    <name evidence="2" type="ORF">LCGC14_2649670</name>
</gene>
<dbReference type="SUPFAM" id="SSF55073">
    <property type="entry name" value="Nucleotide cyclase"/>
    <property type="match status" value="1"/>
</dbReference>
<dbReference type="GO" id="GO:0052621">
    <property type="term" value="F:diguanylate cyclase activity"/>
    <property type="evidence" value="ECO:0007669"/>
    <property type="project" value="TreeGrafter"/>
</dbReference>
<dbReference type="InterPro" id="IPR050469">
    <property type="entry name" value="Diguanylate_Cyclase"/>
</dbReference>
<dbReference type="PANTHER" id="PTHR45138">
    <property type="entry name" value="REGULATORY COMPONENTS OF SENSORY TRANSDUCTION SYSTEM"/>
    <property type="match status" value="1"/>
</dbReference>
<dbReference type="InterPro" id="IPR029787">
    <property type="entry name" value="Nucleotide_cyclase"/>
</dbReference>
<feature type="non-terminal residue" evidence="2">
    <location>
        <position position="1"/>
    </location>
</feature>
<dbReference type="Gene3D" id="3.30.70.270">
    <property type="match status" value="1"/>
</dbReference>
<evidence type="ECO:0000259" key="1">
    <source>
        <dbReference type="PROSITE" id="PS50887"/>
    </source>
</evidence>
<proteinExistence type="predicted"/>
<dbReference type="InterPro" id="IPR043128">
    <property type="entry name" value="Rev_trsase/Diguanyl_cyclase"/>
</dbReference>
<accession>A0A0F8ZV59</accession>
<dbReference type="InterPro" id="IPR000160">
    <property type="entry name" value="GGDEF_dom"/>
</dbReference>